<dbReference type="InterPro" id="IPR023213">
    <property type="entry name" value="CAT-like_dom_sf"/>
</dbReference>
<proteinExistence type="inferred from homology"/>
<evidence type="ECO:0000313" key="4">
    <source>
        <dbReference type="EMBL" id="KAK9749203.1"/>
    </source>
</evidence>
<gene>
    <name evidence="4" type="ORF">RND81_02G109300</name>
</gene>
<sequence length="467" mass="53214">MTIKQSIMVKPSKKTPQKTIHISKLDMVIRAPNTHTNVFYVYDHPPPSKSPPSFNAEILKNALSEILVPYYPLAGRLRLNQNRDRYEINCNAMGVLFVEAETNLTLKDLNDFEPSASLRELLIPDCDYTRDLSLIPLFMLQVTWFKCGGLGLGFAAHHHIADGSANTYFIAKLLKMVAGLDYFVTPVHDRIHVAPRDPLCIKFQHLHEFDPIVPSLPLNGFIKGEQNYDTKQCLFKLSKQQIQVLKQATLSQAMKYAANNNHKISTFAILASHIWRSACNARDIPYDQEVKLYVPVDGRSRLKDPVIPEVYYGNVLFFSICIAKAGDIIHQPIWYTARKIQESIEKMDDEYLRSSIDNLEQRQGVPAPLMGAHKIMYPDLMINSWVKLPFYKADFGWGPPKVVGNCEIKLEGLSFLMGGSKEDEGLTLAINLFSVHMPMFKKHLYTFMPMPMFKKHLYTFMPISSSL</sequence>
<accession>A0AAW1MLA0</accession>
<dbReference type="AlphaFoldDB" id="A0AAW1MLA0"/>
<dbReference type="GO" id="GO:0016747">
    <property type="term" value="F:acyltransferase activity, transferring groups other than amino-acyl groups"/>
    <property type="evidence" value="ECO:0007669"/>
    <property type="project" value="TreeGrafter"/>
</dbReference>
<organism evidence="4 5">
    <name type="scientific">Saponaria officinalis</name>
    <name type="common">Common soapwort</name>
    <name type="synonym">Lychnis saponaria</name>
    <dbReference type="NCBI Taxonomy" id="3572"/>
    <lineage>
        <taxon>Eukaryota</taxon>
        <taxon>Viridiplantae</taxon>
        <taxon>Streptophyta</taxon>
        <taxon>Embryophyta</taxon>
        <taxon>Tracheophyta</taxon>
        <taxon>Spermatophyta</taxon>
        <taxon>Magnoliopsida</taxon>
        <taxon>eudicotyledons</taxon>
        <taxon>Gunneridae</taxon>
        <taxon>Pentapetalae</taxon>
        <taxon>Caryophyllales</taxon>
        <taxon>Caryophyllaceae</taxon>
        <taxon>Caryophylleae</taxon>
        <taxon>Saponaria</taxon>
    </lineage>
</organism>
<comment type="similarity">
    <text evidence="1">Belongs to the plant acyltransferase family.</text>
</comment>
<evidence type="ECO:0000313" key="5">
    <source>
        <dbReference type="Proteomes" id="UP001443914"/>
    </source>
</evidence>
<keyword evidence="2" id="KW-0808">Transferase</keyword>
<dbReference type="Gene3D" id="3.30.559.10">
    <property type="entry name" value="Chloramphenicol acetyltransferase-like domain"/>
    <property type="match status" value="2"/>
</dbReference>
<dbReference type="Proteomes" id="UP001443914">
    <property type="component" value="Unassembled WGS sequence"/>
</dbReference>
<keyword evidence="5" id="KW-1185">Reference proteome</keyword>
<comment type="caution">
    <text evidence="4">The sequence shown here is derived from an EMBL/GenBank/DDBJ whole genome shotgun (WGS) entry which is preliminary data.</text>
</comment>
<evidence type="ECO:0000256" key="3">
    <source>
        <dbReference type="ARBA" id="ARBA00023315"/>
    </source>
</evidence>
<dbReference type="EMBL" id="JBDFQZ010000002">
    <property type="protein sequence ID" value="KAK9749203.1"/>
    <property type="molecule type" value="Genomic_DNA"/>
</dbReference>
<protein>
    <submittedName>
        <fullName evidence="4">Uncharacterized protein</fullName>
    </submittedName>
</protein>
<evidence type="ECO:0000256" key="2">
    <source>
        <dbReference type="ARBA" id="ARBA00022679"/>
    </source>
</evidence>
<keyword evidence="3" id="KW-0012">Acyltransferase</keyword>
<dbReference type="PANTHER" id="PTHR31642">
    <property type="entry name" value="TRICHOTHECENE 3-O-ACETYLTRANSFERASE"/>
    <property type="match status" value="1"/>
</dbReference>
<dbReference type="InterPro" id="IPR050317">
    <property type="entry name" value="Plant_Fungal_Acyltransferase"/>
</dbReference>
<dbReference type="Pfam" id="PF02458">
    <property type="entry name" value="Transferase"/>
    <property type="match status" value="1"/>
</dbReference>
<reference evidence="4" key="1">
    <citation type="submission" date="2024-03" db="EMBL/GenBank/DDBJ databases">
        <title>WGS assembly of Saponaria officinalis var. Norfolk2.</title>
        <authorList>
            <person name="Jenkins J."/>
            <person name="Shu S."/>
            <person name="Grimwood J."/>
            <person name="Barry K."/>
            <person name="Goodstein D."/>
            <person name="Schmutz J."/>
            <person name="Leebens-Mack J."/>
            <person name="Osbourn A."/>
        </authorList>
    </citation>
    <scope>NUCLEOTIDE SEQUENCE [LARGE SCALE GENOMIC DNA]</scope>
    <source>
        <strain evidence="4">JIC</strain>
    </source>
</reference>
<dbReference type="PANTHER" id="PTHR31642:SF11">
    <property type="entry name" value="SHIKIMATE O-HYDROXYCINNAMOYLTRANSFERASE"/>
    <property type="match status" value="1"/>
</dbReference>
<evidence type="ECO:0000256" key="1">
    <source>
        <dbReference type="ARBA" id="ARBA00009861"/>
    </source>
</evidence>
<name>A0AAW1MLA0_SAPOF</name>